<sequence>MGVFLQIIDLGAMMNYRLFDDQTQTLPDDLTFKQLLAPGASINYGLKNTPLTIGAGYQYMPQIRRVKKNAELSNAHRIFLRVSWDLPLLHIWAKRP</sequence>
<evidence type="ECO:0000313" key="1">
    <source>
        <dbReference type="EMBL" id="EAY29020.1"/>
    </source>
</evidence>
<comment type="caution">
    <text evidence="1">The sequence shown here is derived from an EMBL/GenBank/DDBJ whole genome shotgun (WGS) entry which is preliminary data.</text>
</comment>
<reference evidence="1 2" key="1">
    <citation type="submission" date="2007-01" db="EMBL/GenBank/DDBJ databases">
        <authorList>
            <person name="Haygood M."/>
            <person name="Podell S."/>
            <person name="Anderson C."/>
            <person name="Hopkinson B."/>
            <person name="Roe K."/>
            <person name="Barbeau K."/>
            <person name="Gaasterland T."/>
            <person name="Ferriera S."/>
            <person name="Johnson J."/>
            <person name="Kravitz S."/>
            <person name="Beeson K."/>
            <person name="Sutton G."/>
            <person name="Rogers Y.-H."/>
            <person name="Friedman R."/>
            <person name="Frazier M."/>
            <person name="Venter J.C."/>
        </authorList>
    </citation>
    <scope>NUCLEOTIDE SEQUENCE [LARGE SCALE GENOMIC DNA]</scope>
    <source>
        <strain evidence="1 2">ATCC 23134</strain>
    </source>
</reference>
<evidence type="ECO:0000313" key="2">
    <source>
        <dbReference type="Proteomes" id="UP000004095"/>
    </source>
</evidence>
<dbReference type="eggNOG" id="ENOG5030VE8">
    <property type="taxonomic scope" value="Bacteria"/>
</dbReference>
<dbReference type="EMBL" id="AAWS01000013">
    <property type="protein sequence ID" value="EAY29020.1"/>
    <property type="molecule type" value="Genomic_DNA"/>
</dbReference>
<name>A1ZL54_MICM2</name>
<accession>A1ZL54</accession>
<protein>
    <submittedName>
        <fullName evidence="1">Uncharacterized protein</fullName>
    </submittedName>
</protein>
<keyword evidence="2" id="KW-1185">Reference proteome</keyword>
<proteinExistence type="predicted"/>
<gene>
    <name evidence="1" type="ORF">M23134_00174</name>
</gene>
<dbReference type="Proteomes" id="UP000004095">
    <property type="component" value="Unassembled WGS sequence"/>
</dbReference>
<dbReference type="AlphaFoldDB" id="A1ZL54"/>
<organism evidence="1 2">
    <name type="scientific">Microscilla marina ATCC 23134</name>
    <dbReference type="NCBI Taxonomy" id="313606"/>
    <lineage>
        <taxon>Bacteria</taxon>
        <taxon>Pseudomonadati</taxon>
        <taxon>Bacteroidota</taxon>
        <taxon>Cytophagia</taxon>
        <taxon>Cytophagales</taxon>
        <taxon>Microscillaceae</taxon>
        <taxon>Microscilla</taxon>
    </lineage>
</organism>